<reference evidence="2" key="2">
    <citation type="submission" date="2020-09" db="EMBL/GenBank/DDBJ databases">
        <authorList>
            <person name="Sun Q."/>
            <person name="Ohkuma M."/>
        </authorList>
    </citation>
    <scope>NUCLEOTIDE SEQUENCE</scope>
    <source>
        <strain evidence="2">JCM 3090</strain>
    </source>
</reference>
<keyword evidence="3" id="KW-1185">Reference proteome</keyword>
<evidence type="ECO:0000313" key="3">
    <source>
        <dbReference type="Proteomes" id="UP000649739"/>
    </source>
</evidence>
<reference evidence="2" key="1">
    <citation type="journal article" date="2014" name="Int. J. Syst. Evol. Microbiol.">
        <title>Complete genome sequence of Corynebacterium casei LMG S-19264T (=DSM 44701T), isolated from a smear-ripened cheese.</title>
        <authorList>
            <consortium name="US DOE Joint Genome Institute (JGI-PGF)"/>
            <person name="Walter F."/>
            <person name="Albersmeier A."/>
            <person name="Kalinowski J."/>
            <person name="Ruckert C."/>
        </authorList>
    </citation>
    <scope>NUCLEOTIDE SEQUENCE</scope>
    <source>
        <strain evidence="2">JCM 3090</strain>
    </source>
</reference>
<evidence type="ECO:0000313" key="2">
    <source>
        <dbReference type="EMBL" id="GGJ81753.1"/>
    </source>
</evidence>
<dbReference type="Proteomes" id="UP000649739">
    <property type="component" value="Unassembled WGS sequence"/>
</dbReference>
<gene>
    <name evidence="2" type="ORF">GCM10010123_09430</name>
</gene>
<proteinExistence type="predicted"/>
<organism evidence="2 3">
    <name type="scientific">Pilimelia anulata</name>
    <dbReference type="NCBI Taxonomy" id="53371"/>
    <lineage>
        <taxon>Bacteria</taxon>
        <taxon>Bacillati</taxon>
        <taxon>Actinomycetota</taxon>
        <taxon>Actinomycetes</taxon>
        <taxon>Micromonosporales</taxon>
        <taxon>Micromonosporaceae</taxon>
        <taxon>Pilimelia</taxon>
    </lineage>
</organism>
<feature type="compositionally biased region" description="Low complexity" evidence="1">
    <location>
        <begin position="133"/>
        <end position="144"/>
    </location>
</feature>
<comment type="caution">
    <text evidence="2">The sequence shown here is derived from an EMBL/GenBank/DDBJ whole genome shotgun (WGS) entry which is preliminary data.</text>
</comment>
<evidence type="ECO:0000256" key="1">
    <source>
        <dbReference type="SAM" id="MobiDB-lite"/>
    </source>
</evidence>
<protein>
    <submittedName>
        <fullName evidence="2">Uncharacterized protein</fullName>
    </submittedName>
</protein>
<accession>A0A8J3B040</accession>
<name>A0A8J3B040_9ACTN</name>
<sequence length="173" mass="17399">MRRRRQSAFRGLVAAVETAASRAGEGLYTAGRGIANHSLHIGWRAWEGVVDSGRRAYVALRVYRGERYACARPPVEYGTAGVVVGLAAAAAVGTIVRVARRGPEGGPGGGRKLADAVLAAAGAITASRSGGDRPAAPRVNRAAPDSGGVTPLAPTARHAAGMPGARSGPAAAA</sequence>
<feature type="region of interest" description="Disordered" evidence="1">
    <location>
        <begin position="125"/>
        <end position="173"/>
    </location>
</feature>
<dbReference type="EMBL" id="BMQB01000001">
    <property type="protein sequence ID" value="GGJ81753.1"/>
    <property type="molecule type" value="Genomic_DNA"/>
</dbReference>
<dbReference type="AlphaFoldDB" id="A0A8J3B040"/>